<dbReference type="EMBL" id="CM042018">
    <property type="protein sequence ID" value="KAI3828921.1"/>
    <property type="molecule type" value="Genomic_DNA"/>
</dbReference>
<reference evidence="2" key="1">
    <citation type="journal article" date="2022" name="Mol. Ecol. Resour.">
        <title>The genomes of chicory, endive, great burdock and yacon provide insights into Asteraceae palaeo-polyploidization history and plant inulin production.</title>
        <authorList>
            <person name="Fan W."/>
            <person name="Wang S."/>
            <person name="Wang H."/>
            <person name="Wang A."/>
            <person name="Jiang F."/>
            <person name="Liu H."/>
            <person name="Zhao H."/>
            <person name="Xu D."/>
            <person name="Zhang Y."/>
        </authorList>
    </citation>
    <scope>NUCLEOTIDE SEQUENCE [LARGE SCALE GENOMIC DNA]</scope>
    <source>
        <strain evidence="2">cv. Yunnan</strain>
    </source>
</reference>
<accession>A0ACB9K9G5</accession>
<keyword evidence="2" id="KW-1185">Reference proteome</keyword>
<evidence type="ECO:0000313" key="1">
    <source>
        <dbReference type="EMBL" id="KAI3828921.1"/>
    </source>
</evidence>
<evidence type="ECO:0000313" key="2">
    <source>
        <dbReference type="Proteomes" id="UP001056120"/>
    </source>
</evidence>
<organism evidence="1 2">
    <name type="scientific">Smallanthus sonchifolius</name>
    <dbReference type="NCBI Taxonomy" id="185202"/>
    <lineage>
        <taxon>Eukaryota</taxon>
        <taxon>Viridiplantae</taxon>
        <taxon>Streptophyta</taxon>
        <taxon>Embryophyta</taxon>
        <taxon>Tracheophyta</taxon>
        <taxon>Spermatophyta</taxon>
        <taxon>Magnoliopsida</taxon>
        <taxon>eudicotyledons</taxon>
        <taxon>Gunneridae</taxon>
        <taxon>Pentapetalae</taxon>
        <taxon>asterids</taxon>
        <taxon>campanulids</taxon>
        <taxon>Asterales</taxon>
        <taxon>Asteraceae</taxon>
        <taxon>Asteroideae</taxon>
        <taxon>Heliantheae alliance</taxon>
        <taxon>Millerieae</taxon>
        <taxon>Smallanthus</taxon>
    </lineage>
</organism>
<protein>
    <submittedName>
        <fullName evidence="1">Uncharacterized protein</fullName>
    </submittedName>
</protein>
<name>A0ACB9K9G5_9ASTR</name>
<comment type="caution">
    <text evidence="1">The sequence shown here is derived from an EMBL/GenBank/DDBJ whole genome shotgun (WGS) entry which is preliminary data.</text>
</comment>
<reference evidence="1 2" key="2">
    <citation type="journal article" date="2022" name="Mol. Ecol. Resour.">
        <title>The genomes of chicory, endive, great burdock and yacon provide insights into Asteraceae paleo-polyploidization history and plant inulin production.</title>
        <authorList>
            <person name="Fan W."/>
            <person name="Wang S."/>
            <person name="Wang H."/>
            <person name="Wang A."/>
            <person name="Jiang F."/>
            <person name="Liu H."/>
            <person name="Zhao H."/>
            <person name="Xu D."/>
            <person name="Zhang Y."/>
        </authorList>
    </citation>
    <scope>NUCLEOTIDE SEQUENCE [LARGE SCALE GENOMIC DNA]</scope>
    <source>
        <strain evidence="2">cv. Yunnan</strain>
        <tissue evidence="1">Leaves</tissue>
    </source>
</reference>
<proteinExistence type="predicted"/>
<dbReference type="Proteomes" id="UP001056120">
    <property type="component" value="Linkage Group LG01"/>
</dbReference>
<gene>
    <name evidence="1" type="ORF">L1987_03032</name>
</gene>
<sequence>MGKQGPCCHCGVTSTPLWRNGPPDKPVLCNACGSRWRTKGSLINYTPLHARAEPDDFEDHRVSRVKTISIKNKEAKIIKRKQNYDNVAGGSASITLGGGFGGGAGGFGGGGLAYDHHNPCFRKGFDEDTSNRSSSGSAISNSDGYMQLGSVDASDLTGPAQSSVVWDTMVPSRKRTCSTRLKQSPVEKLTKDLHTILHEQQSYFSGSSEEDLIFESDTPMVSVEIGHGSVLIRHPNSTAREEESEASSLSVDTKNEVYSRFTTLPVYNANRGGNFSSRAKKPMNQDQMNRDDDDKLQILMNHNSPLCHIDLKDVINFEEFKSHMTNDEQQQLLKYLTRVDTVQVPDSLKSMFDSPEFKENLSSFQKLLSEGVFDLSLPMVKNEGCKTLKKLALCSAKRSDWVEKYNQFQDTKCKYDNGGGSVVGGASNAMTPEHSVNVKRSRDAQFQPYSGPKTAMKSPKRPSVKASYEHKEVIDNDGPGFSPRSLFALPPDHSLLMLDSLKDEDENCDQDLLLDVPSHTSFPQAELLLPNSSFAAAAQASTSSSSIYQNFAGP</sequence>